<dbReference type="Proteomes" id="UP000318733">
    <property type="component" value="Unassembled WGS sequence"/>
</dbReference>
<comment type="similarity">
    <text evidence="1 3">Belongs to the short-chain dehydrogenases/reductases (SDR) family.</text>
</comment>
<dbReference type="PROSITE" id="PS00061">
    <property type="entry name" value="ADH_SHORT"/>
    <property type="match status" value="1"/>
</dbReference>
<protein>
    <submittedName>
        <fullName evidence="4">SDR family NAD(P)-dependent oxidoreductase</fullName>
    </submittedName>
</protein>
<dbReference type="InterPro" id="IPR002347">
    <property type="entry name" value="SDR_fam"/>
</dbReference>
<dbReference type="PRINTS" id="PR00080">
    <property type="entry name" value="SDRFAMILY"/>
</dbReference>
<dbReference type="PANTHER" id="PTHR43976:SF16">
    <property type="entry name" value="SHORT-CHAIN DEHYDROGENASE_REDUCTASE FAMILY PROTEIN"/>
    <property type="match status" value="1"/>
</dbReference>
<keyword evidence="5" id="KW-1185">Reference proteome</keyword>
<dbReference type="PANTHER" id="PTHR43976">
    <property type="entry name" value="SHORT CHAIN DEHYDROGENASE"/>
    <property type="match status" value="1"/>
</dbReference>
<name>A0A556MV30_9SPHI</name>
<keyword evidence="2" id="KW-0560">Oxidoreductase</keyword>
<dbReference type="AlphaFoldDB" id="A0A556MV30"/>
<accession>A0A556MV30</accession>
<evidence type="ECO:0000256" key="3">
    <source>
        <dbReference type="RuleBase" id="RU000363"/>
    </source>
</evidence>
<dbReference type="Gene3D" id="3.40.50.720">
    <property type="entry name" value="NAD(P)-binding Rossmann-like Domain"/>
    <property type="match status" value="1"/>
</dbReference>
<dbReference type="SUPFAM" id="SSF51735">
    <property type="entry name" value="NAD(P)-binding Rossmann-fold domains"/>
    <property type="match status" value="1"/>
</dbReference>
<dbReference type="EMBL" id="VLPK01000001">
    <property type="protein sequence ID" value="TSJ43659.1"/>
    <property type="molecule type" value="Genomic_DNA"/>
</dbReference>
<dbReference type="PRINTS" id="PR00081">
    <property type="entry name" value="GDHRDH"/>
</dbReference>
<evidence type="ECO:0000313" key="5">
    <source>
        <dbReference type="Proteomes" id="UP000318733"/>
    </source>
</evidence>
<dbReference type="CDD" id="cd05374">
    <property type="entry name" value="17beta-HSD-like_SDR_c"/>
    <property type="match status" value="1"/>
</dbReference>
<dbReference type="InterPro" id="IPR051911">
    <property type="entry name" value="SDR_oxidoreductase"/>
</dbReference>
<dbReference type="RefSeq" id="WP_144247225.1">
    <property type="nucleotide sequence ID" value="NZ_VLPK01000001.1"/>
</dbReference>
<sequence length="290" mass="31389">MKTKENKVWYITGASKGLGLSLVKRLLLAGNKVAATSRTIDALKTAVGDVAADLFLPLAVDLSNDESIHASIQKAVETFGKIDVVVNNAGYGIGGSVEELSGNEVVDCFNINVFAAVNVIKYVLPVMRAQRSGHIINISSIAGFAPATGWSLYAATKYALIGISEVLAQDVKEFGIKVTVAAPGAFRTEFLTEQSLVLAKNQIADYKAIRESQERMLAMDGKQAGDPDKAADIFIQLAEMDEPPVRLFMGTDAYNRASQKIEALATDLEKWKELSFATDYRQQPNVLNLQ</sequence>
<evidence type="ECO:0000256" key="1">
    <source>
        <dbReference type="ARBA" id="ARBA00006484"/>
    </source>
</evidence>
<organism evidence="4 5">
    <name type="scientific">Mucilaginibacter corticis</name>
    <dbReference type="NCBI Taxonomy" id="2597670"/>
    <lineage>
        <taxon>Bacteria</taxon>
        <taxon>Pseudomonadati</taxon>
        <taxon>Bacteroidota</taxon>
        <taxon>Sphingobacteriia</taxon>
        <taxon>Sphingobacteriales</taxon>
        <taxon>Sphingobacteriaceae</taxon>
        <taxon>Mucilaginibacter</taxon>
    </lineage>
</organism>
<proteinExistence type="inferred from homology"/>
<dbReference type="InterPro" id="IPR020904">
    <property type="entry name" value="Sc_DH/Rdtase_CS"/>
</dbReference>
<dbReference type="GO" id="GO:0016491">
    <property type="term" value="F:oxidoreductase activity"/>
    <property type="evidence" value="ECO:0007669"/>
    <property type="project" value="UniProtKB-KW"/>
</dbReference>
<reference evidence="4 5" key="1">
    <citation type="submission" date="2019-07" db="EMBL/GenBank/DDBJ databases">
        <authorList>
            <person name="Huq M.A."/>
        </authorList>
    </citation>
    <scope>NUCLEOTIDE SEQUENCE [LARGE SCALE GENOMIC DNA]</scope>
    <source>
        <strain evidence="4 5">MAH-19</strain>
    </source>
</reference>
<dbReference type="OrthoDB" id="1235794at2"/>
<evidence type="ECO:0000256" key="2">
    <source>
        <dbReference type="ARBA" id="ARBA00023002"/>
    </source>
</evidence>
<dbReference type="InterPro" id="IPR036291">
    <property type="entry name" value="NAD(P)-bd_dom_sf"/>
</dbReference>
<evidence type="ECO:0000313" key="4">
    <source>
        <dbReference type="EMBL" id="TSJ43659.1"/>
    </source>
</evidence>
<comment type="caution">
    <text evidence="4">The sequence shown here is derived from an EMBL/GenBank/DDBJ whole genome shotgun (WGS) entry which is preliminary data.</text>
</comment>
<dbReference type="Pfam" id="PF00106">
    <property type="entry name" value="adh_short"/>
    <property type="match status" value="1"/>
</dbReference>
<gene>
    <name evidence="4" type="ORF">FO440_05585</name>
</gene>